<dbReference type="PANTHER" id="PTHR23417">
    <property type="entry name" value="3-DEOXY-D-MANNO-OCTULOSONIC-ACID TRANSFERASE/TRNA GUANINE-N 7 - -METHYLTRANSFERASE"/>
    <property type="match status" value="1"/>
</dbReference>
<feature type="binding site" evidence="9">
    <location>
        <position position="96"/>
    </location>
    <ligand>
        <name>S-adenosyl-L-methionine</name>
        <dbReference type="ChEBI" id="CHEBI:59789"/>
    </ligand>
</feature>
<evidence type="ECO:0000256" key="1">
    <source>
        <dbReference type="ARBA" id="ARBA00000142"/>
    </source>
</evidence>
<feature type="binding site" evidence="9">
    <location>
        <position position="154"/>
    </location>
    <ligand>
        <name>substrate</name>
    </ligand>
</feature>
<dbReference type="EC" id="2.1.1.33" evidence="9"/>
<comment type="similarity">
    <text evidence="8 9">Belongs to the class I-like SAM-binding methyltransferase superfamily. TrmB family.</text>
</comment>
<dbReference type="PROSITE" id="PS51625">
    <property type="entry name" value="SAM_MT_TRMB"/>
    <property type="match status" value="1"/>
</dbReference>
<evidence type="ECO:0000313" key="11">
    <source>
        <dbReference type="Proteomes" id="UP000295504"/>
    </source>
</evidence>
<keyword evidence="11" id="KW-1185">Reference proteome</keyword>
<evidence type="ECO:0000256" key="9">
    <source>
        <dbReference type="HAMAP-Rule" id="MF_01057"/>
    </source>
</evidence>
<comment type="caution">
    <text evidence="9">Lacks conserved residue(s) required for the propagation of feature annotation.</text>
</comment>
<organism evidence="10 11">
    <name type="scientific">Serpentinicella alkaliphila</name>
    <dbReference type="NCBI Taxonomy" id="1734049"/>
    <lineage>
        <taxon>Bacteria</taxon>
        <taxon>Bacillati</taxon>
        <taxon>Bacillota</taxon>
        <taxon>Clostridia</taxon>
        <taxon>Peptostreptococcales</taxon>
        <taxon>Natronincolaceae</taxon>
        <taxon>Serpentinicella</taxon>
    </lineage>
</organism>
<feature type="binding site" evidence="9">
    <location>
        <position position="69"/>
    </location>
    <ligand>
        <name>S-adenosyl-L-methionine</name>
        <dbReference type="ChEBI" id="CHEBI:59789"/>
    </ligand>
</feature>
<dbReference type="InterPro" id="IPR003358">
    <property type="entry name" value="tRNA_(Gua-N-7)_MeTrfase_Trmb"/>
</dbReference>
<dbReference type="Gene3D" id="3.40.50.150">
    <property type="entry name" value="Vaccinia Virus protein VP39"/>
    <property type="match status" value="1"/>
</dbReference>
<comment type="caution">
    <text evidence="10">The sequence shown here is derived from an EMBL/GenBank/DDBJ whole genome shotgun (WGS) entry which is preliminary data.</text>
</comment>
<accession>A0A4R2T8N3</accession>
<evidence type="ECO:0000256" key="3">
    <source>
        <dbReference type="ARBA" id="ARBA00022603"/>
    </source>
</evidence>
<dbReference type="EMBL" id="SLYC01000038">
    <property type="protein sequence ID" value="TCP99000.1"/>
    <property type="molecule type" value="Genomic_DNA"/>
</dbReference>
<evidence type="ECO:0000313" key="10">
    <source>
        <dbReference type="EMBL" id="TCP99000.1"/>
    </source>
</evidence>
<dbReference type="FunFam" id="3.40.50.150:FF:000035">
    <property type="entry name" value="tRNA (guanine-N(7)-)-methyltransferase"/>
    <property type="match status" value="1"/>
</dbReference>
<dbReference type="RefSeq" id="WP_132849277.1">
    <property type="nucleotide sequence ID" value="NZ_CP058648.1"/>
</dbReference>
<keyword evidence="5 9" id="KW-0949">S-adenosyl-L-methionine</keyword>
<feature type="binding site" evidence="9">
    <location>
        <begin position="191"/>
        <end position="194"/>
    </location>
    <ligand>
        <name>substrate</name>
    </ligand>
</feature>
<evidence type="ECO:0000256" key="2">
    <source>
        <dbReference type="ARBA" id="ARBA00003015"/>
    </source>
</evidence>
<evidence type="ECO:0000256" key="6">
    <source>
        <dbReference type="ARBA" id="ARBA00022694"/>
    </source>
</evidence>
<name>A0A4R2T8N3_9FIRM</name>
<protein>
    <recommendedName>
        <fullName evidence="9">tRNA (guanine-N(7)-)-methyltransferase</fullName>
        <ecNumber evidence="9">2.1.1.33</ecNumber>
    </recommendedName>
    <alternativeName>
        <fullName evidence="9">tRNA (guanine(46)-N(7))-methyltransferase</fullName>
    </alternativeName>
    <alternativeName>
        <fullName evidence="9">tRNA(m7G46)-methyltransferase</fullName>
    </alternativeName>
</protein>
<dbReference type="Pfam" id="PF02390">
    <property type="entry name" value="Methyltransf_4"/>
    <property type="match status" value="1"/>
</dbReference>
<dbReference type="UniPathway" id="UPA00989"/>
<feature type="binding site" evidence="9">
    <location>
        <position position="122"/>
    </location>
    <ligand>
        <name>substrate</name>
    </ligand>
</feature>
<keyword evidence="6 9" id="KW-0819">tRNA processing</keyword>
<comment type="catalytic activity">
    <reaction evidence="1 9">
        <text>guanosine(46) in tRNA + S-adenosyl-L-methionine = N(7)-methylguanosine(46) in tRNA + S-adenosyl-L-homocysteine</text>
        <dbReference type="Rhea" id="RHEA:42708"/>
        <dbReference type="Rhea" id="RHEA-COMP:10188"/>
        <dbReference type="Rhea" id="RHEA-COMP:10189"/>
        <dbReference type="ChEBI" id="CHEBI:57856"/>
        <dbReference type="ChEBI" id="CHEBI:59789"/>
        <dbReference type="ChEBI" id="CHEBI:74269"/>
        <dbReference type="ChEBI" id="CHEBI:74480"/>
        <dbReference type="EC" id="2.1.1.33"/>
    </reaction>
</comment>
<reference evidence="10 11" key="1">
    <citation type="submission" date="2019-03" db="EMBL/GenBank/DDBJ databases">
        <title>Genomic Encyclopedia of Type Strains, Phase IV (KMG-IV): sequencing the most valuable type-strain genomes for metagenomic binning, comparative biology and taxonomic classification.</title>
        <authorList>
            <person name="Goeker M."/>
        </authorList>
    </citation>
    <scope>NUCLEOTIDE SEQUENCE [LARGE SCALE GENOMIC DNA]</scope>
    <source>
        <strain evidence="10 11">DSM 100013</strain>
    </source>
</reference>
<keyword evidence="3 9" id="KW-0489">Methyltransferase</keyword>
<sequence length="213" mass="25579">MRRRKKPGSVEKLLSFTDYLCIKPEENKGKWKEYFNTPQNIHVEFGTGRGQFITTLAAENPHINYIGIEIKEEVLLKAVQKAYEKALSNIVFLWFDINKIEEVFDKEELDRIYINFCDPWPKSRWDKRRLTHRNFLEKYNYILREKGEVHFKTDNEKLFEFSLNELSFSDFQLNNITFDLHNSGIKHLVTTEYEDKFSSMGMRIYRCEGKKRL</sequence>
<comment type="function">
    <text evidence="2 9">Catalyzes the formation of N(7)-methylguanine at position 46 (m7G46) in tRNA.</text>
</comment>
<dbReference type="InterPro" id="IPR029063">
    <property type="entry name" value="SAM-dependent_MTases_sf"/>
</dbReference>
<comment type="pathway">
    <text evidence="7 9">tRNA modification; N(7)-methylguanine-tRNA biosynthesis.</text>
</comment>
<dbReference type="NCBIfam" id="NF001080">
    <property type="entry name" value="PRK00121.2-2"/>
    <property type="match status" value="1"/>
</dbReference>
<evidence type="ECO:0000256" key="8">
    <source>
        <dbReference type="ARBA" id="ARBA00060767"/>
    </source>
</evidence>
<feature type="binding site" evidence="9">
    <location>
        <position position="118"/>
    </location>
    <ligand>
        <name>S-adenosyl-L-methionine</name>
        <dbReference type="ChEBI" id="CHEBI:59789"/>
    </ligand>
</feature>
<gene>
    <name evidence="9" type="primary">trmB</name>
    <name evidence="10" type="ORF">EDD79_10382</name>
</gene>
<dbReference type="OrthoDB" id="9802090at2"/>
<feature type="binding site" evidence="9">
    <location>
        <position position="44"/>
    </location>
    <ligand>
        <name>S-adenosyl-L-methionine</name>
        <dbReference type="ChEBI" id="CHEBI:59789"/>
    </ligand>
</feature>
<dbReference type="HAMAP" id="MF_01057">
    <property type="entry name" value="tRNA_methyltr_TrmB"/>
    <property type="match status" value="1"/>
</dbReference>
<proteinExistence type="inferred from homology"/>
<evidence type="ECO:0000256" key="5">
    <source>
        <dbReference type="ARBA" id="ARBA00022691"/>
    </source>
</evidence>
<dbReference type="PANTHER" id="PTHR23417:SF14">
    <property type="entry name" value="PENTACOTRIPEPTIDE-REPEAT REGION OF PRORP DOMAIN-CONTAINING PROTEIN"/>
    <property type="match status" value="1"/>
</dbReference>
<evidence type="ECO:0000256" key="7">
    <source>
        <dbReference type="ARBA" id="ARBA00060552"/>
    </source>
</evidence>
<keyword evidence="4 9" id="KW-0808">Transferase</keyword>
<dbReference type="SUPFAM" id="SSF53335">
    <property type="entry name" value="S-adenosyl-L-methionine-dependent methyltransferases"/>
    <property type="match status" value="1"/>
</dbReference>
<dbReference type="Proteomes" id="UP000295504">
    <property type="component" value="Unassembled WGS sequence"/>
</dbReference>
<dbReference type="GO" id="GO:0043527">
    <property type="term" value="C:tRNA methyltransferase complex"/>
    <property type="evidence" value="ECO:0007669"/>
    <property type="project" value="TreeGrafter"/>
</dbReference>
<evidence type="ECO:0000256" key="4">
    <source>
        <dbReference type="ARBA" id="ARBA00022679"/>
    </source>
</evidence>
<dbReference type="GO" id="GO:0008176">
    <property type="term" value="F:tRNA (guanine(46)-N7)-methyltransferase activity"/>
    <property type="evidence" value="ECO:0007669"/>
    <property type="project" value="UniProtKB-UniRule"/>
</dbReference>
<dbReference type="InterPro" id="IPR055361">
    <property type="entry name" value="tRNA_methyltr_TrmB_bact"/>
</dbReference>
<dbReference type="AlphaFoldDB" id="A0A4R2T8N3"/>
<dbReference type="NCBIfam" id="TIGR00091">
    <property type="entry name" value="tRNA (guanosine(46)-N7)-methyltransferase TrmB"/>
    <property type="match status" value="1"/>
</dbReference>